<dbReference type="PANTHER" id="PTHR46117:SF3">
    <property type="entry name" value="FI24210P1"/>
    <property type="match status" value="1"/>
</dbReference>
<organism evidence="8 9">
    <name type="scientific">Leptotrombidium deliense</name>
    <dbReference type="NCBI Taxonomy" id="299467"/>
    <lineage>
        <taxon>Eukaryota</taxon>
        <taxon>Metazoa</taxon>
        <taxon>Ecdysozoa</taxon>
        <taxon>Arthropoda</taxon>
        <taxon>Chelicerata</taxon>
        <taxon>Arachnida</taxon>
        <taxon>Acari</taxon>
        <taxon>Acariformes</taxon>
        <taxon>Trombidiformes</taxon>
        <taxon>Prostigmata</taxon>
        <taxon>Anystina</taxon>
        <taxon>Parasitengona</taxon>
        <taxon>Trombiculoidea</taxon>
        <taxon>Trombiculidae</taxon>
        <taxon>Leptotrombidium</taxon>
    </lineage>
</organism>
<keyword evidence="3" id="KW-0804">Transcription</keyword>
<feature type="domain" description="BHLH" evidence="7">
    <location>
        <begin position="174"/>
        <end position="229"/>
    </location>
</feature>
<evidence type="ECO:0000256" key="1">
    <source>
        <dbReference type="ARBA" id="ARBA00004123"/>
    </source>
</evidence>
<protein>
    <submittedName>
        <fullName evidence="8">Upstream stimulatory factor 2-like protein</fullName>
    </submittedName>
</protein>
<dbReference type="OrthoDB" id="690068at2759"/>
<comment type="caution">
    <text evidence="8">The sequence shown here is derived from an EMBL/GenBank/DDBJ whole genome shotgun (WGS) entry which is preliminary data.</text>
</comment>
<feature type="region of interest" description="Disordered" evidence="6">
    <location>
        <begin position="1"/>
        <end position="48"/>
    </location>
</feature>
<proteinExistence type="predicted"/>
<reference evidence="8 9" key="1">
    <citation type="journal article" date="2018" name="Gigascience">
        <title>Genomes of trombidid mites reveal novel predicted allergens and laterally-transferred genes associated with secondary metabolism.</title>
        <authorList>
            <person name="Dong X."/>
            <person name="Chaisiri K."/>
            <person name="Xia D."/>
            <person name="Armstrong S.D."/>
            <person name="Fang Y."/>
            <person name="Donnelly M.J."/>
            <person name="Kadowaki T."/>
            <person name="McGarry J.W."/>
            <person name="Darby A.C."/>
            <person name="Makepeace B.L."/>
        </authorList>
    </citation>
    <scope>NUCLEOTIDE SEQUENCE [LARGE SCALE GENOMIC DNA]</scope>
    <source>
        <strain evidence="8">UoL-UT</strain>
    </source>
</reference>
<keyword evidence="9" id="KW-1185">Reference proteome</keyword>
<dbReference type="SUPFAM" id="SSF47459">
    <property type="entry name" value="HLH, helix-loop-helix DNA-binding domain"/>
    <property type="match status" value="1"/>
</dbReference>
<dbReference type="GO" id="GO:0000978">
    <property type="term" value="F:RNA polymerase II cis-regulatory region sequence-specific DNA binding"/>
    <property type="evidence" value="ECO:0007669"/>
    <property type="project" value="TreeGrafter"/>
</dbReference>
<feature type="coiled-coil region" evidence="5">
    <location>
        <begin position="226"/>
        <end position="270"/>
    </location>
</feature>
<evidence type="ECO:0000256" key="2">
    <source>
        <dbReference type="ARBA" id="ARBA00023015"/>
    </source>
</evidence>
<name>A0A443S7B4_9ACAR</name>
<evidence type="ECO:0000259" key="7">
    <source>
        <dbReference type="PROSITE" id="PS50888"/>
    </source>
</evidence>
<dbReference type="EMBL" id="NCKV01006532">
    <property type="protein sequence ID" value="RWS23393.1"/>
    <property type="molecule type" value="Genomic_DNA"/>
</dbReference>
<evidence type="ECO:0000256" key="3">
    <source>
        <dbReference type="ARBA" id="ARBA00023163"/>
    </source>
</evidence>
<dbReference type="PANTHER" id="PTHR46117">
    <property type="entry name" value="FI24210P1"/>
    <property type="match status" value="1"/>
</dbReference>
<evidence type="ECO:0000256" key="5">
    <source>
        <dbReference type="SAM" id="Coils"/>
    </source>
</evidence>
<evidence type="ECO:0000256" key="4">
    <source>
        <dbReference type="ARBA" id="ARBA00023242"/>
    </source>
</evidence>
<dbReference type="InterPro" id="IPR011598">
    <property type="entry name" value="bHLH_dom"/>
</dbReference>
<dbReference type="Gene3D" id="4.10.280.10">
    <property type="entry name" value="Helix-loop-helix DNA-binding domain"/>
    <property type="match status" value="1"/>
</dbReference>
<gene>
    <name evidence="8" type="ORF">B4U80_06892</name>
</gene>
<dbReference type="Pfam" id="PF00010">
    <property type="entry name" value="HLH"/>
    <property type="match status" value="1"/>
</dbReference>
<dbReference type="CDD" id="cd11396">
    <property type="entry name" value="bHLHzip_USF"/>
    <property type="match status" value="1"/>
</dbReference>
<evidence type="ECO:0000313" key="8">
    <source>
        <dbReference type="EMBL" id="RWS23393.1"/>
    </source>
</evidence>
<dbReference type="Proteomes" id="UP000288716">
    <property type="component" value="Unassembled WGS sequence"/>
</dbReference>
<dbReference type="STRING" id="299467.A0A443S7B4"/>
<dbReference type="PROSITE" id="PS50888">
    <property type="entry name" value="BHLH"/>
    <property type="match status" value="1"/>
</dbReference>
<accession>A0A443S7B4</accession>
<evidence type="ECO:0000256" key="6">
    <source>
        <dbReference type="SAM" id="MobiDB-lite"/>
    </source>
</evidence>
<dbReference type="GO" id="GO:0005634">
    <property type="term" value="C:nucleus"/>
    <property type="evidence" value="ECO:0007669"/>
    <property type="project" value="UniProtKB-SubCell"/>
</dbReference>
<dbReference type="VEuPathDB" id="VectorBase:LDEU008648"/>
<feature type="compositionally biased region" description="Polar residues" evidence="6">
    <location>
        <begin position="31"/>
        <end position="40"/>
    </location>
</feature>
<keyword evidence="5" id="KW-0175">Coiled coil</keyword>
<sequence length="281" mass="31139">MDHLLERSGETSCEQDSNSANKNDDEDDNEQASIESNSGDSRGRIDDAPLSVPATQVSITTAAHSSVFDASSVPLQYQLKAENGQVYRVLHIGDIQNNEQQSQTHVVGSQGVAQAIITHAANPFGGTTTTSSSSGDGPFYVMMAPTQEIITPTTTSSRRKITTAEGSRLVRDEKRRATHNEVERRRRDKINNWIMKLAKIVPDCSQDHTKQGQSKGGILAKACEYITDLVNDNSRLHELIKDLESQSNELDSTRQQLMDLKSENRRLRLLLQRHGIPEENT</sequence>
<keyword evidence="4" id="KW-0539">Nucleus</keyword>
<comment type="subcellular location">
    <subcellularLocation>
        <location evidence="1">Nucleus</location>
    </subcellularLocation>
</comment>
<dbReference type="GO" id="GO:0046983">
    <property type="term" value="F:protein dimerization activity"/>
    <property type="evidence" value="ECO:0007669"/>
    <property type="project" value="InterPro"/>
</dbReference>
<dbReference type="InterPro" id="IPR036638">
    <property type="entry name" value="HLH_DNA-bd_sf"/>
</dbReference>
<keyword evidence="2" id="KW-0805">Transcription regulation</keyword>
<feature type="compositionally biased region" description="Polar residues" evidence="6">
    <location>
        <begin position="10"/>
        <end position="21"/>
    </location>
</feature>
<evidence type="ECO:0000313" key="9">
    <source>
        <dbReference type="Proteomes" id="UP000288716"/>
    </source>
</evidence>
<dbReference type="GO" id="GO:0000981">
    <property type="term" value="F:DNA-binding transcription factor activity, RNA polymerase II-specific"/>
    <property type="evidence" value="ECO:0007669"/>
    <property type="project" value="TreeGrafter"/>
</dbReference>
<dbReference type="AlphaFoldDB" id="A0A443S7B4"/>
<dbReference type="InterPro" id="IPR051732">
    <property type="entry name" value="USF"/>
</dbReference>
<dbReference type="SMART" id="SM00353">
    <property type="entry name" value="HLH"/>
    <property type="match status" value="1"/>
</dbReference>